<evidence type="ECO:0000313" key="2">
    <source>
        <dbReference type="Proteomes" id="UP000708208"/>
    </source>
</evidence>
<dbReference type="EMBL" id="CAJVCH010060306">
    <property type="protein sequence ID" value="CAG7719302.1"/>
    <property type="molecule type" value="Genomic_DNA"/>
</dbReference>
<protein>
    <submittedName>
        <fullName evidence="1">Uncharacterized protein</fullName>
    </submittedName>
</protein>
<accession>A0A8J2JI76</accession>
<dbReference type="AlphaFoldDB" id="A0A8J2JI76"/>
<organism evidence="1 2">
    <name type="scientific">Allacma fusca</name>
    <dbReference type="NCBI Taxonomy" id="39272"/>
    <lineage>
        <taxon>Eukaryota</taxon>
        <taxon>Metazoa</taxon>
        <taxon>Ecdysozoa</taxon>
        <taxon>Arthropoda</taxon>
        <taxon>Hexapoda</taxon>
        <taxon>Collembola</taxon>
        <taxon>Symphypleona</taxon>
        <taxon>Sminthuridae</taxon>
        <taxon>Allacma</taxon>
    </lineage>
</organism>
<reference evidence="1" key="1">
    <citation type="submission" date="2021-06" db="EMBL/GenBank/DDBJ databases">
        <authorList>
            <person name="Hodson N. C."/>
            <person name="Mongue J. A."/>
            <person name="Jaron S. K."/>
        </authorList>
    </citation>
    <scope>NUCLEOTIDE SEQUENCE</scope>
</reference>
<keyword evidence="2" id="KW-1185">Reference proteome</keyword>
<name>A0A8J2JI76_9HEXA</name>
<gene>
    <name evidence="1" type="ORF">AFUS01_LOCUS8635</name>
</gene>
<comment type="caution">
    <text evidence="1">The sequence shown here is derived from an EMBL/GenBank/DDBJ whole genome shotgun (WGS) entry which is preliminary data.</text>
</comment>
<sequence>MKNCNITVSPGQHIRDDASKRAVFLVVCVKGKPGQRQYLNYKGLYYHSIQSTQNATFSALISSISETC</sequence>
<proteinExistence type="predicted"/>
<evidence type="ECO:0000313" key="1">
    <source>
        <dbReference type="EMBL" id="CAG7719302.1"/>
    </source>
</evidence>
<dbReference type="Proteomes" id="UP000708208">
    <property type="component" value="Unassembled WGS sequence"/>
</dbReference>